<proteinExistence type="predicted"/>
<dbReference type="EMBL" id="JACHXS010000003">
    <property type="protein sequence ID" value="MBB3221452.1"/>
    <property type="molecule type" value="Genomic_DNA"/>
</dbReference>
<keyword evidence="3" id="KW-0969">Cilium</keyword>
<dbReference type="Pfam" id="PF10135">
    <property type="entry name" value="Rod-binding"/>
    <property type="match status" value="1"/>
</dbReference>
<keyword evidence="5" id="KW-1185">Reference proteome</keyword>
<evidence type="ECO:0000313" key="6">
    <source>
        <dbReference type="Proteomes" id="UP000584325"/>
    </source>
</evidence>
<feature type="compositionally biased region" description="Pro residues" evidence="1">
    <location>
        <begin position="124"/>
        <end position="134"/>
    </location>
</feature>
<reference evidence="3 6" key="2">
    <citation type="submission" date="2020-08" db="EMBL/GenBank/DDBJ databases">
        <title>Genomic Encyclopedia of Type Strains, Phase III (KMG-III): the genomes of soil and plant-associated and newly described type strains.</title>
        <authorList>
            <person name="Whitman W."/>
        </authorList>
    </citation>
    <scope>NUCLEOTIDE SEQUENCE [LARGE SCALE GENOMIC DNA]</scope>
    <source>
        <strain evidence="3 6">CECT 7753</strain>
    </source>
</reference>
<protein>
    <submittedName>
        <fullName evidence="4">Flagellar biosynthesis protein FlgJ</fullName>
    </submittedName>
    <submittedName>
        <fullName evidence="3">Flagellar protein FlgJ</fullName>
    </submittedName>
</protein>
<keyword evidence="3" id="KW-0966">Cell projection</keyword>
<accession>A0A4P8HNH7</accession>
<evidence type="ECO:0000313" key="5">
    <source>
        <dbReference type="Proteomes" id="UP000298763"/>
    </source>
</evidence>
<dbReference type="OrthoDB" id="9800413at2"/>
<dbReference type="EMBL" id="CP040017">
    <property type="protein sequence ID" value="QCP10606.1"/>
    <property type="molecule type" value="Genomic_DNA"/>
</dbReference>
<evidence type="ECO:0000256" key="1">
    <source>
        <dbReference type="SAM" id="MobiDB-lite"/>
    </source>
</evidence>
<dbReference type="Proteomes" id="UP000584325">
    <property type="component" value="Unassembled WGS sequence"/>
</dbReference>
<dbReference type="Proteomes" id="UP000298763">
    <property type="component" value="Chromosome"/>
</dbReference>
<gene>
    <name evidence="4" type="ORF">FCL38_09310</name>
    <name evidence="3" type="ORF">FHS02_002259</name>
</gene>
<dbReference type="RefSeq" id="WP_137313485.1">
    <property type="nucleotide sequence ID" value="NZ_CP040017.1"/>
</dbReference>
<dbReference type="InterPro" id="IPR019301">
    <property type="entry name" value="Flagellar_prot_FlgJ_N"/>
</dbReference>
<feature type="region of interest" description="Disordered" evidence="1">
    <location>
        <begin position="124"/>
        <end position="145"/>
    </location>
</feature>
<dbReference type="AlphaFoldDB" id="A0A4P8HNH7"/>
<sequence length="145" mass="14959">MDPRLTSATPAGGALGLDKASSALPQAVAPNAPDFAAAGSPDSAYKKKASEAAVKFEAFFIGHMLKQMRSSTKELAGDDSIYKDSINSDMLDMADNLVADQMANQRAFGIADAILRQLLPAAPAPLTQPAPAPASPSAQNISTKS</sequence>
<evidence type="ECO:0000259" key="2">
    <source>
        <dbReference type="Pfam" id="PF10135"/>
    </source>
</evidence>
<evidence type="ECO:0000313" key="4">
    <source>
        <dbReference type="EMBL" id="QCP10606.1"/>
    </source>
</evidence>
<reference evidence="4 5" key="1">
    <citation type="submission" date="2019-05" db="EMBL/GenBank/DDBJ databases">
        <title>Draft Genome Sequences of Six Type Strains of the Genus Massilia.</title>
        <authorList>
            <person name="Miess H."/>
            <person name="Frediansyhah A."/>
            <person name="Gross H."/>
        </authorList>
    </citation>
    <scope>NUCLEOTIDE SEQUENCE [LARGE SCALE GENOMIC DNA]</scope>
    <source>
        <strain evidence="4 5">DSMZ 26121</strain>
    </source>
</reference>
<evidence type="ECO:0000313" key="3">
    <source>
        <dbReference type="EMBL" id="MBB3221452.1"/>
    </source>
</evidence>
<keyword evidence="3" id="KW-0282">Flagellum</keyword>
<name>A0A4P8HNH7_9BURK</name>
<organism evidence="3 6">
    <name type="scientific">Pseudoduganella umbonata</name>
    <dbReference type="NCBI Taxonomy" id="864828"/>
    <lineage>
        <taxon>Bacteria</taxon>
        <taxon>Pseudomonadati</taxon>
        <taxon>Pseudomonadota</taxon>
        <taxon>Betaproteobacteria</taxon>
        <taxon>Burkholderiales</taxon>
        <taxon>Oxalobacteraceae</taxon>
        <taxon>Telluria group</taxon>
        <taxon>Pseudoduganella</taxon>
    </lineage>
</organism>
<feature type="domain" description="Flagellar protein FlgJ N-terminal" evidence="2">
    <location>
        <begin position="66"/>
        <end position="117"/>
    </location>
</feature>